<keyword evidence="2" id="KW-0813">Transport</keyword>
<evidence type="ECO:0000256" key="3">
    <source>
        <dbReference type="SAM" id="MobiDB-lite"/>
    </source>
</evidence>
<dbReference type="SUPFAM" id="SSF52540">
    <property type="entry name" value="P-loop containing nucleoside triphosphate hydrolases"/>
    <property type="match status" value="1"/>
</dbReference>
<dbReference type="AlphaFoldDB" id="A0A017T2M2"/>
<feature type="region of interest" description="Disordered" evidence="3">
    <location>
        <begin position="1"/>
        <end position="63"/>
    </location>
</feature>
<evidence type="ECO:0000313" key="6">
    <source>
        <dbReference type="Proteomes" id="UP000019678"/>
    </source>
</evidence>
<feature type="region of interest" description="Disordered" evidence="3">
    <location>
        <begin position="384"/>
        <end position="405"/>
    </location>
</feature>
<dbReference type="InterPro" id="IPR003439">
    <property type="entry name" value="ABC_transporter-like_ATP-bd"/>
</dbReference>
<gene>
    <name evidence="5" type="ORF">CAP_5467</name>
</gene>
<proteinExistence type="inferred from homology"/>
<feature type="region of interest" description="Disordered" evidence="3">
    <location>
        <begin position="328"/>
        <end position="349"/>
    </location>
</feature>
<dbReference type="RefSeq" id="WP_052375958.1">
    <property type="nucleotide sequence ID" value="NZ_ASRX01000045.1"/>
</dbReference>
<dbReference type="GO" id="GO:0005524">
    <property type="term" value="F:ATP binding"/>
    <property type="evidence" value="ECO:0007669"/>
    <property type="project" value="UniProtKB-KW"/>
</dbReference>
<evidence type="ECO:0000259" key="4">
    <source>
        <dbReference type="PROSITE" id="PS50893"/>
    </source>
</evidence>
<keyword evidence="6" id="KW-1185">Reference proteome</keyword>
<comment type="similarity">
    <text evidence="1">Belongs to the ABC transporter superfamily.</text>
</comment>
<organism evidence="5 6">
    <name type="scientific">Chondromyces apiculatus DSM 436</name>
    <dbReference type="NCBI Taxonomy" id="1192034"/>
    <lineage>
        <taxon>Bacteria</taxon>
        <taxon>Pseudomonadati</taxon>
        <taxon>Myxococcota</taxon>
        <taxon>Polyangia</taxon>
        <taxon>Polyangiales</taxon>
        <taxon>Polyangiaceae</taxon>
        <taxon>Chondromyces</taxon>
    </lineage>
</organism>
<dbReference type="GO" id="GO:0016887">
    <property type="term" value="F:ATP hydrolysis activity"/>
    <property type="evidence" value="ECO:0007669"/>
    <property type="project" value="InterPro"/>
</dbReference>
<dbReference type="OrthoDB" id="5518327at2"/>
<dbReference type="InterPro" id="IPR027417">
    <property type="entry name" value="P-loop_NTPase"/>
</dbReference>
<feature type="domain" description="ABC transporter" evidence="4">
    <location>
        <begin position="68"/>
        <end position="302"/>
    </location>
</feature>
<evidence type="ECO:0000256" key="1">
    <source>
        <dbReference type="ARBA" id="ARBA00005417"/>
    </source>
</evidence>
<dbReference type="Proteomes" id="UP000019678">
    <property type="component" value="Unassembled WGS sequence"/>
</dbReference>
<evidence type="ECO:0000313" key="5">
    <source>
        <dbReference type="EMBL" id="EYF03483.1"/>
    </source>
</evidence>
<feature type="compositionally biased region" description="Low complexity" evidence="3">
    <location>
        <begin position="44"/>
        <end position="63"/>
    </location>
</feature>
<keyword evidence="5" id="KW-0067">ATP-binding</keyword>
<dbReference type="PANTHER" id="PTHR43335:SF4">
    <property type="entry name" value="ABC TRANSPORTER, ATP-BINDING PROTEIN"/>
    <property type="match status" value="1"/>
</dbReference>
<dbReference type="PROSITE" id="PS50893">
    <property type="entry name" value="ABC_TRANSPORTER_2"/>
    <property type="match status" value="1"/>
</dbReference>
<accession>A0A017T2M2</accession>
<name>A0A017T2M2_9BACT</name>
<keyword evidence="5" id="KW-0547">Nucleotide-binding</keyword>
<reference evidence="5 6" key="1">
    <citation type="submission" date="2013-05" db="EMBL/GenBank/DDBJ databases">
        <title>Genome assembly of Chondromyces apiculatus DSM 436.</title>
        <authorList>
            <person name="Sharma G."/>
            <person name="Khatri I."/>
            <person name="Kaur C."/>
            <person name="Mayilraj S."/>
            <person name="Subramanian S."/>
        </authorList>
    </citation>
    <scope>NUCLEOTIDE SEQUENCE [LARGE SCALE GENOMIC DNA]</scope>
    <source>
        <strain evidence="5 6">DSM 436</strain>
    </source>
</reference>
<feature type="compositionally biased region" description="Acidic residues" evidence="3">
    <location>
        <begin position="10"/>
        <end position="20"/>
    </location>
</feature>
<evidence type="ECO:0000256" key="2">
    <source>
        <dbReference type="ARBA" id="ARBA00022448"/>
    </source>
</evidence>
<dbReference type="PANTHER" id="PTHR43335">
    <property type="entry name" value="ABC TRANSPORTER, ATP-BINDING PROTEIN"/>
    <property type="match status" value="1"/>
</dbReference>
<protein>
    <submittedName>
        <fullName evidence="5">Putative ABC transporter, ATP-binding protein</fullName>
    </submittedName>
</protein>
<feature type="compositionally biased region" description="Basic and acidic residues" evidence="3">
    <location>
        <begin position="30"/>
        <end position="39"/>
    </location>
</feature>
<dbReference type="eggNOG" id="COG1131">
    <property type="taxonomic scope" value="Bacteria"/>
</dbReference>
<dbReference type="Gene3D" id="3.40.50.300">
    <property type="entry name" value="P-loop containing nucleotide triphosphate hydrolases"/>
    <property type="match status" value="1"/>
</dbReference>
<dbReference type="EMBL" id="ASRX01000045">
    <property type="protein sequence ID" value="EYF03483.1"/>
    <property type="molecule type" value="Genomic_DNA"/>
</dbReference>
<sequence length="405" mass="41609">MTSREPSTSPEDDLPEEEASQGDAAQGSAPRDDLSRDDLSQGDAAQGAVAAQEAEAPPPLAAVTPPLVRLERVVASDDAGPHGDARGRLHHAEAAFAPGVHMILGTPEDGTLALAHVLSGRTRPSSGRVRVGGHDPARHAKTRARLGALLGAPELPDTRTVAAVVEMAQRARGEARPSAAALLDGRGLGRLLARRPVSLSFAEARAVELALALSTPEPLCVVLVEPFAEVTSLDAAALRVELHALAEKGACVLVLTSSRTDAWALGDHVHQLDRGVLLPALPAGRGGEIVVQVEEPRPGEEAAGGGVRALATALTEVPGLQAVAWEEAQRAPQVPSGGDTPHPTPPAPTLALSTLRVRAADLDAASLSILDAATRAGVVLASIRTATPPPTRRQVGRTVQPGGGR</sequence>
<dbReference type="STRING" id="1192034.CAP_5467"/>
<comment type="caution">
    <text evidence="5">The sequence shown here is derived from an EMBL/GenBank/DDBJ whole genome shotgun (WGS) entry which is preliminary data.</text>
</comment>